<dbReference type="Pfam" id="PF01602">
    <property type="entry name" value="Adaptin_N"/>
    <property type="match status" value="1"/>
</dbReference>
<evidence type="ECO:0000313" key="6">
    <source>
        <dbReference type="EMBL" id="KAG9389943.1"/>
    </source>
</evidence>
<dbReference type="GO" id="GO:0006886">
    <property type="term" value="P:intracellular protein transport"/>
    <property type="evidence" value="ECO:0007669"/>
    <property type="project" value="InterPro"/>
</dbReference>
<evidence type="ECO:0000259" key="5">
    <source>
        <dbReference type="Pfam" id="PF01602"/>
    </source>
</evidence>
<dbReference type="InterPro" id="IPR017106">
    <property type="entry name" value="Coatomer_gsu"/>
</dbReference>
<evidence type="ECO:0000256" key="1">
    <source>
        <dbReference type="ARBA" id="ARBA00004308"/>
    </source>
</evidence>
<dbReference type="Proteomes" id="UP000717585">
    <property type="component" value="Unassembled WGS sequence"/>
</dbReference>
<organism evidence="6 7">
    <name type="scientific">Carpediemonas membranifera</name>
    <dbReference type="NCBI Taxonomy" id="201153"/>
    <lineage>
        <taxon>Eukaryota</taxon>
        <taxon>Metamonada</taxon>
        <taxon>Carpediemonas-like organisms</taxon>
        <taxon>Carpediemonas</taxon>
    </lineage>
</organism>
<dbReference type="GO" id="GO:0006888">
    <property type="term" value="P:endoplasmic reticulum to Golgi vesicle-mediated transport"/>
    <property type="evidence" value="ECO:0007669"/>
    <property type="project" value="TreeGrafter"/>
</dbReference>
<dbReference type="GO" id="GO:0005793">
    <property type="term" value="C:endoplasmic reticulum-Golgi intermediate compartment"/>
    <property type="evidence" value="ECO:0007669"/>
    <property type="project" value="TreeGrafter"/>
</dbReference>
<dbReference type="EMBL" id="JAHDYR010000067">
    <property type="protein sequence ID" value="KAG9389943.1"/>
    <property type="molecule type" value="Genomic_DNA"/>
</dbReference>
<evidence type="ECO:0000256" key="4">
    <source>
        <dbReference type="ARBA" id="ARBA00023136"/>
    </source>
</evidence>
<comment type="subcellular location">
    <subcellularLocation>
        <location evidence="1">Endomembrane system</location>
    </subcellularLocation>
</comment>
<comment type="caution">
    <text evidence="6">The sequence shown here is derived from an EMBL/GenBank/DDBJ whole genome shotgun (WGS) entry which is preliminary data.</text>
</comment>
<dbReference type="OrthoDB" id="1074925at2759"/>
<dbReference type="SUPFAM" id="SSF49348">
    <property type="entry name" value="Clathrin adaptor appendage domain"/>
    <property type="match status" value="1"/>
</dbReference>
<proteinExistence type="predicted"/>
<evidence type="ECO:0000313" key="7">
    <source>
        <dbReference type="Proteomes" id="UP000717585"/>
    </source>
</evidence>
<dbReference type="GO" id="GO:0030126">
    <property type="term" value="C:COPI vesicle coat"/>
    <property type="evidence" value="ECO:0007669"/>
    <property type="project" value="InterPro"/>
</dbReference>
<protein>
    <submittedName>
        <fullName evidence="6">Coatomer subunit gamma (CopG)</fullName>
    </submittedName>
</protein>
<reference evidence="6" key="1">
    <citation type="submission" date="2021-05" db="EMBL/GenBank/DDBJ databases">
        <title>A free-living protist that lacks canonical eukaryotic 1 DNA replication and segregation systems.</title>
        <authorList>
            <person name="Salas-Leiva D.E."/>
            <person name="Tromer E.C."/>
            <person name="Curtis B.A."/>
            <person name="Jerlstrom-Hultqvist J."/>
            <person name="Kolisko M."/>
            <person name="Yi Z."/>
            <person name="Salas-Leiva J.S."/>
            <person name="Gallot-Lavallee L."/>
            <person name="Kops G.J.P.L."/>
            <person name="Archibald J.M."/>
            <person name="Simpson A.G.B."/>
            <person name="Roger A.J."/>
        </authorList>
    </citation>
    <scope>NUCLEOTIDE SEQUENCE</scope>
    <source>
        <strain evidence="6">BICM</strain>
    </source>
</reference>
<accession>A0A8J6AWD6</accession>
<dbReference type="InterPro" id="IPR011989">
    <property type="entry name" value="ARM-like"/>
</dbReference>
<name>A0A8J6AWD6_9EUKA</name>
<evidence type="ECO:0000256" key="2">
    <source>
        <dbReference type="ARBA" id="ARBA00022448"/>
    </source>
</evidence>
<dbReference type="GO" id="GO:0006891">
    <property type="term" value="P:intra-Golgi vesicle-mediated transport"/>
    <property type="evidence" value="ECO:0007669"/>
    <property type="project" value="TreeGrafter"/>
</dbReference>
<dbReference type="GO" id="GO:0005198">
    <property type="term" value="F:structural molecule activity"/>
    <property type="evidence" value="ECO:0007669"/>
    <property type="project" value="InterPro"/>
</dbReference>
<dbReference type="InterPro" id="IPR002553">
    <property type="entry name" value="Clathrin/coatomer_adapt-like_N"/>
</dbReference>
<dbReference type="InterPro" id="IPR013041">
    <property type="entry name" value="Clathrin_app_Ig-like_sf"/>
</dbReference>
<keyword evidence="2" id="KW-0813">Transport</keyword>
<dbReference type="GO" id="GO:0009306">
    <property type="term" value="P:protein secretion"/>
    <property type="evidence" value="ECO:0007669"/>
    <property type="project" value="TreeGrafter"/>
</dbReference>
<dbReference type="AlphaFoldDB" id="A0A8J6AWD6"/>
<dbReference type="InterPro" id="IPR016024">
    <property type="entry name" value="ARM-type_fold"/>
</dbReference>
<evidence type="ECO:0000256" key="3">
    <source>
        <dbReference type="ARBA" id="ARBA00022927"/>
    </source>
</evidence>
<dbReference type="PANTHER" id="PTHR10261:SF0">
    <property type="entry name" value="COATOMER SUBUNIT GAMMA-2"/>
    <property type="match status" value="1"/>
</dbReference>
<gene>
    <name evidence="6" type="ORF">J8273_8630</name>
</gene>
<dbReference type="SUPFAM" id="SSF48371">
    <property type="entry name" value="ARM repeat"/>
    <property type="match status" value="1"/>
</dbReference>
<dbReference type="InterPro" id="IPR037067">
    <property type="entry name" value="Coatomer_gsu_app_sf"/>
</dbReference>
<dbReference type="Gene3D" id="1.25.10.10">
    <property type="entry name" value="Leucine-rich Repeat Variant"/>
    <property type="match status" value="1"/>
</dbReference>
<keyword evidence="7" id="KW-1185">Reference proteome</keyword>
<keyword evidence="3" id="KW-0653">Protein transport</keyword>
<feature type="domain" description="Clathrin/coatomer adaptor adaptin-like N-terminal" evidence="5">
    <location>
        <begin position="60"/>
        <end position="550"/>
    </location>
</feature>
<dbReference type="GO" id="GO:0000139">
    <property type="term" value="C:Golgi membrane"/>
    <property type="evidence" value="ECO:0007669"/>
    <property type="project" value="TreeGrafter"/>
</dbReference>
<dbReference type="PANTHER" id="PTHR10261">
    <property type="entry name" value="COATOMER SUBUNIT GAMMA"/>
    <property type="match status" value="1"/>
</dbReference>
<dbReference type="Gene3D" id="2.60.40.1480">
    <property type="entry name" value="Coatomer, gamma subunit, appendage domain"/>
    <property type="match status" value="1"/>
</dbReference>
<dbReference type="GO" id="GO:0005783">
    <property type="term" value="C:endoplasmic reticulum"/>
    <property type="evidence" value="ECO:0007669"/>
    <property type="project" value="TreeGrafter"/>
</dbReference>
<keyword evidence="4" id="KW-0472">Membrane</keyword>
<sequence>MSSADKSPGPTPIDKTDVQSVIQATKKFGNASAITTNEVNRVLDGLIYHLFSASTPIGEKDASEVFMRVSGIIAMPHYDLEAKMKAILVLDRISPLVTVEKMMVTNTLTNAIAQKTDYGPNALRLLARIGEENCPREVADSINSLLSDASQRYVAAASMAAPAFMASNARNGPKYADTARKTLETKSTKRDNSSDHMLLTLIHHVLKDNFSEMMNFIRNYNPPHHELACETFIRICRDLLNRCIADESGSSMQHVRTLVSCVSQVIRKSASLSVAYEGVRTILAVPSEYMTEEWREDVRNQLDGLLRPSRGTICLLAATRLIATATPTHPRIASMFSEQLSALTTHSNNMVSCYALIASLNVTMSKNEGVADVIGKIVSVMSTIPEHLKTYVLQSIMKITATHKDTHGPVLQMLAASLREEGSLELKSSVFDVILQIITSNADQRENGLNYLCEFLEDCEYPALGSKILAHVAELSPLVTVPEKYIRVIVNRLLLENAMQRTVAADALLRIATHPKVAPSTRTVVEKLLRSFARDPDDDVRDRVAIALYVLGRKEPADRQACSDVVFPATLDLDDVMEAVENGVLADLPPDAPCEVSSIETKPLLPDMEEVSLSLNAPIDSDSLGKPLLTHEHVELTDRGDDAFITCRKIIFEQCVLLELNIKNNYGGDLKFANPRLVQILDDSEDPEGQVPLVASIENMPFDGFIDDDKTGTHYVVLRPSDGDLMLGQLKARLICTGCEDEDDKGVEIEFTPHPIELLLSDYVAPVPLKNLDVFTKIYNQYDQPEHQVKAMFALPRSKENQPQHFKATLKAMLNMEAVDIPAKEEIVADLVPKGKKVVCHGLCGRFVFGGPEGVLAAVAVAYPAPDGESIVLALRVRAMSNDLCNIVVQCVD</sequence>